<accession>A0AA86IYY4</accession>
<evidence type="ECO:0000313" key="2">
    <source>
        <dbReference type="Proteomes" id="UP001304813"/>
    </source>
</evidence>
<dbReference type="EMBL" id="LC779065">
    <property type="protein sequence ID" value="BES79881.1"/>
    <property type="molecule type" value="Genomic_DNA"/>
</dbReference>
<protein>
    <submittedName>
        <fullName evidence="1">Uncharacterized protein</fullName>
    </submittedName>
</protein>
<sequence length="124" mass="14472">MIPINKQIKPINNKFVIVMVLKAHGSFLFGQMFNYPEHLIDELLKTDSDKFIQVRGQSFPVDGNEELFRMFGYGYTQRYIDVPLTSLQKLLKFLGFKVKMKQKKNPEYVEGTFNIPDLTSQICM</sequence>
<reference evidence="1 2" key="1">
    <citation type="submission" date="2023-09" db="EMBL/GenBank/DDBJ databases">
        <title>Analysis of phage genome (vB_Yru_GN1) of the bacterium (Yersinia ruckeri).</title>
        <authorList>
            <person name="Ganjoor M.S."/>
            <person name="Bouzari M."/>
            <person name="Soleimani-Delfan A."/>
        </authorList>
    </citation>
    <scope>NUCLEOTIDE SEQUENCE [LARGE SCALE GENOMIC DNA]</scope>
    <source>
        <strain evidence="2">vB_Yru_GN1</strain>
    </source>
</reference>
<organism evidence="1 2">
    <name type="scientific">Yersinia phage vB_Yru_GN1</name>
    <dbReference type="NCBI Taxonomy" id="3074381"/>
    <lineage>
        <taxon>Viruses</taxon>
        <taxon>Duplodnaviria</taxon>
        <taxon>Heunggongvirae</taxon>
        <taxon>Uroviricota</taxon>
        <taxon>Caudoviricetes</taxon>
        <taxon>Caudoviricetes incertae sedis</taxon>
        <taxon>Sepahanvirus</taxon>
        <taxon>Sepahanvirus vB-Yru-GN1</taxon>
    </lineage>
</organism>
<name>A0AA86IYY4_9CAUD</name>
<proteinExistence type="predicted"/>
<dbReference type="Proteomes" id="UP001304813">
    <property type="component" value="Segment"/>
</dbReference>
<keyword evidence="2" id="KW-1185">Reference proteome</keyword>
<evidence type="ECO:0000313" key="1">
    <source>
        <dbReference type="EMBL" id="BES79881.1"/>
    </source>
</evidence>